<name>A0A5E8B349_9ASCO</name>
<dbReference type="InterPro" id="IPR036460">
    <property type="entry name" value="Cu_amine_oxidase_C_sf"/>
</dbReference>
<evidence type="ECO:0000256" key="9">
    <source>
        <dbReference type="PIRSR" id="PIRSR600269-50"/>
    </source>
</evidence>
<evidence type="ECO:0000259" key="12">
    <source>
        <dbReference type="Pfam" id="PF01179"/>
    </source>
</evidence>
<dbReference type="FunFam" id="2.70.98.20:FF:000001">
    <property type="entry name" value="Amine oxidase"/>
    <property type="match status" value="1"/>
</dbReference>
<keyword evidence="4 11" id="KW-0479">Metal-binding</keyword>
<comment type="cofactor">
    <cofactor evidence="1">
        <name>Cu cation</name>
        <dbReference type="ChEBI" id="CHEBI:23378"/>
    </cofactor>
</comment>
<dbReference type="Pfam" id="PF01179">
    <property type="entry name" value="Cu_amine_oxid"/>
    <property type="match status" value="1"/>
</dbReference>
<dbReference type="EC" id="1.4.3.-" evidence="11"/>
<dbReference type="Gene3D" id="3.10.450.40">
    <property type="match status" value="2"/>
</dbReference>
<reference evidence="13 14" key="1">
    <citation type="submission" date="2019-09" db="EMBL/GenBank/DDBJ databases">
        <authorList>
            <person name="Brejova B."/>
        </authorList>
    </citation>
    <scope>NUCLEOTIDE SEQUENCE [LARGE SCALE GENOMIC DNA]</scope>
</reference>
<evidence type="ECO:0000256" key="2">
    <source>
        <dbReference type="ARBA" id="ARBA00007983"/>
    </source>
</evidence>
<dbReference type="InterPro" id="IPR000269">
    <property type="entry name" value="Cu_amine_oxidase"/>
</dbReference>
<dbReference type="InterPro" id="IPR049948">
    <property type="entry name" value="Cu_Am_ox_TPQ-bd"/>
</dbReference>
<keyword evidence="7 11" id="KW-0186">Copper</keyword>
<comment type="subunit">
    <text evidence="3">Homodimer.</text>
</comment>
<dbReference type="EMBL" id="CABVLU010000001">
    <property type="protein sequence ID" value="VVT45896.1"/>
    <property type="molecule type" value="Genomic_DNA"/>
</dbReference>
<dbReference type="SUPFAM" id="SSF49998">
    <property type="entry name" value="Amine oxidase catalytic domain"/>
    <property type="match status" value="1"/>
</dbReference>
<evidence type="ECO:0000256" key="4">
    <source>
        <dbReference type="ARBA" id="ARBA00022723"/>
    </source>
</evidence>
<keyword evidence="6 11" id="KW-0560">Oxidoreductase</keyword>
<evidence type="ECO:0000256" key="11">
    <source>
        <dbReference type="RuleBase" id="RU000672"/>
    </source>
</evidence>
<dbReference type="InterPro" id="IPR015798">
    <property type="entry name" value="Cu_amine_oxidase_C"/>
</dbReference>
<proteinExistence type="inferred from homology"/>
<feature type="domain" description="Copper amine oxidase catalytic" evidence="12">
    <location>
        <begin position="250"/>
        <end position="648"/>
    </location>
</feature>
<dbReference type="Gene3D" id="2.70.98.20">
    <property type="entry name" value="Copper amine oxidase, catalytic domain"/>
    <property type="match status" value="1"/>
</dbReference>
<evidence type="ECO:0000313" key="13">
    <source>
        <dbReference type="EMBL" id="VVT45896.1"/>
    </source>
</evidence>
<dbReference type="Proteomes" id="UP000398389">
    <property type="component" value="Unassembled WGS sequence"/>
</dbReference>
<evidence type="ECO:0000256" key="1">
    <source>
        <dbReference type="ARBA" id="ARBA00001935"/>
    </source>
</evidence>
<organism evidence="13 14">
    <name type="scientific">Magnusiomyces paraingens</name>
    <dbReference type="NCBI Taxonomy" id="2606893"/>
    <lineage>
        <taxon>Eukaryota</taxon>
        <taxon>Fungi</taxon>
        <taxon>Dikarya</taxon>
        <taxon>Ascomycota</taxon>
        <taxon>Saccharomycotina</taxon>
        <taxon>Dipodascomycetes</taxon>
        <taxon>Dipodascales</taxon>
        <taxon>Dipodascaceae</taxon>
        <taxon>Magnusiomyces</taxon>
    </lineage>
</organism>
<gene>
    <name evidence="13" type="ORF">SAPINGB_P000945</name>
</gene>
<dbReference type="GO" id="GO:0048038">
    <property type="term" value="F:quinone binding"/>
    <property type="evidence" value="ECO:0007669"/>
    <property type="project" value="InterPro"/>
</dbReference>
<feature type="modified residue" description="2',4',5'-topaquinone" evidence="10">
    <location>
        <position position="407"/>
    </location>
</feature>
<evidence type="ECO:0000313" key="14">
    <source>
        <dbReference type="Proteomes" id="UP000398389"/>
    </source>
</evidence>
<evidence type="ECO:0000256" key="10">
    <source>
        <dbReference type="PIRSR" id="PIRSR600269-51"/>
    </source>
</evidence>
<feature type="active site" description="Proton acceptor" evidence="9">
    <location>
        <position position="323"/>
    </location>
</feature>
<dbReference type="GeneID" id="43579768"/>
<keyword evidence="8" id="KW-1015">Disulfide bond</keyword>
<dbReference type="PANTHER" id="PTHR10638:SF91">
    <property type="entry name" value="AMINE OXIDASE"/>
    <property type="match status" value="1"/>
</dbReference>
<evidence type="ECO:0000256" key="3">
    <source>
        <dbReference type="ARBA" id="ARBA00011738"/>
    </source>
</evidence>
<keyword evidence="5 9" id="KW-0801">TPQ</keyword>
<dbReference type="OrthoDB" id="5379943at2759"/>
<dbReference type="InterPro" id="IPR016182">
    <property type="entry name" value="Cu_amine_oxidase_N-reg"/>
</dbReference>
<dbReference type="GO" id="GO:0008131">
    <property type="term" value="F:primary methylamine oxidase activity"/>
    <property type="evidence" value="ECO:0007669"/>
    <property type="project" value="InterPro"/>
</dbReference>
<dbReference type="PANTHER" id="PTHR10638">
    <property type="entry name" value="COPPER AMINE OXIDASE"/>
    <property type="match status" value="1"/>
</dbReference>
<dbReference type="RefSeq" id="XP_031851559.1">
    <property type="nucleotide sequence ID" value="XM_031995668.1"/>
</dbReference>
<evidence type="ECO:0000256" key="5">
    <source>
        <dbReference type="ARBA" id="ARBA00022772"/>
    </source>
</evidence>
<comment type="PTM">
    <text evidence="10 11">Topaquinone (TPQ) is generated by copper-dependent autoxidation of a specific tyrosyl residue.</text>
</comment>
<evidence type="ECO:0000256" key="8">
    <source>
        <dbReference type="ARBA" id="ARBA00023157"/>
    </source>
</evidence>
<dbReference type="GO" id="GO:0009308">
    <property type="term" value="P:amine metabolic process"/>
    <property type="evidence" value="ECO:0007669"/>
    <property type="project" value="UniProtKB-UniRule"/>
</dbReference>
<dbReference type="AlphaFoldDB" id="A0A5E8B349"/>
<dbReference type="GO" id="GO:0005507">
    <property type="term" value="F:copper ion binding"/>
    <property type="evidence" value="ECO:0007669"/>
    <property type="project" value="InterPro"/>
</dbReference>
<evidence type="ECO:0000256" key="6">
    <source>
        <dbReference type="ARBA" id="ARBA00023002"/>
    </source>
</evidence>
<dbReference type="PROSITE" id="PS01164">
    <property type="entry name" value="COPPER_AMINE_OXID_1"/>
    <property type="match status" value="1"/>
</dbReference>
<protein>
    <recommendedName>
        <fullName evidence="11">Amine oxidase</fullName>
        <ecNumber evidence="11">1.4.3.-</ecNumber>
    </recommendedName>
</protein>
<comment type="similarity">
    <text evidence="2 11">Belongs to the copper/topaquinone oxidase family.</text>
</comment>
<feature type="active site" description="Schiff-base intermediate with substrate; via topaquinone" evidence="9">
    <location>
        <position position="407"/>
    </location>
</feature>
<comment type="cofactor">
    <cofactor evidence="11">
        <name>Cu cation</name>
        <dbReference type="ChEBI" id="CHEBI:23378"/>
    </cofactor>
    <text evidence="11">Contains 1 topaquinone per subunit.</text>
</comment>
<dbReference type="SUPFAM" id="SSF54416">
    <property type="entry name" value="Amine oxidase N-terminal region"/>
    <property type="match status" value="2"/>
</dbReference>
<evidence type="ECO:0000256" key="7">
    <source>
        <dbReference type="ARBA" id="ARBA00023008"/>
    </source>
</evidence>
<sequence>MALHPFDPLTPAELTKGVAILKANHPGKLLHIKTGERLEPPKEYMKKFLAAESAGTPIAPPPRVAHFMYYILEEKKVSELKVNLDTGAIDSYVQHPRGVHPPIDPWEAERAAEVVLPSPEFAEAIAKCGLTDKIECVTFDGWMYGSNERGEGRLGITDRFMMMLMYCRDPKTNHPDSNMYSFPLPFVPIYDILEDKLVRIDWCATGGDEDDINGFDYNTRKDIKCTTDTNVACEYDPSLQESLRTDLKPLNVIQPEGPSFTLNGNEISWQKWKLRITFTPREGLVLHNLTFDGRQTFYRLAVEEMAVPYFDPRPPASRRCAFDFGDCGGGKTANELELGCDCLGTIKYFGGSLVDPKGNVYTKKNTICVHEQDDGIAMKHTNYRTNVPIVQRRRILVIQTILTVGNYEYIFAWHLDQAAGIKLEIRATGIVSTTYLDPGKFNKYGTVVSPSVFAASHQHIFNVRIDPAVDGHENTVAYCDTIQSPWGPKNPDGQAAYNQVNYVEKSTFLDVDIPKNRYVKICNENKKNTISGNPVAYKLHAVPTALLMARPGSVVNDRAQFATHAFWVTKYKDQEFYPGGPFTNQSADEVGGVMDAVRRKDDVRNTDVVLWHSFGLTHHPRVEDFPVMPVEMMSMMLTPNDFFDRNPLLDIPPSTQKFNRSVEVMDCRSCKM</sequence>
<keyword evidence="14" id="KW-1185">Reference proteome</keyword>
<accession>A0A5E8B349</accession>